<feature type="transmembrane region" description="Helical" evidence="1">
    <location>
        <begin position="144"/>
        <end position="160"/>
    </location>
</feature>
<feature type="transmembrane region" description="Helical" evidence="1">
    <location>
        <begin position="230"/>
        <end position="252"/>
    </location>
</feature>
<comment type="caution">
    <text evidence="2">The sequence shown here is derived from an EMBL/GenBank/DDBJ whole genome shotgun (WGS) entry which is preliminary data.</text>
</comment>
<feature type="transmembrane region" description="Helical" evidence="1">
    <location>
        <begin position="103"/>
        <end position="132"/>
    </location>
</feature>
<keyword evidence="1" id="KW-0812">Transmembrane</keyword>
<feature type="transmembrane region" description="Helical" evidence="1">
    <location>
        <begin position="194"/>
        <end position="224"/>
    </location>
</feature>
<evidence type="ECO:0000313" key="2">
    <source>
        <dbReference type="EMBL" id="KKR12035.1"/>
    </source>
</evidence>
<feature type="transmembrane region" description="Helical" evidence="1">
    <location>
        <begin position="377"/>
        <end position="397"/>
    </location>
</feature>
<dbReference type="Proteomes" id="UP000034665">
    <property type="component" value="Unassembled WGS sequence"/>
</dbReference>
<feature type="transmembrane region" description="Helical" evidence="1">
    <location>
        <begin position="166"/>
        <end position="187"/>
    </location>
</feature>
<keyword evidence="1" id="KW-0472">Membrane</keyword>
<sequence>MKSRLKRLFCEKHHRFLEVIDKLDKLDLRALIVLTIVGIIVGIFWRNNATLVYDDVILTTDLQNYGFQLFINKDGWLKAFLHFFVLDLPDQYRTYGLARTFQFMLWTFGISSASAYSIIISFFQLFTTLALYGLLTTLRFSKSSALALSLIWILSPFIWTSCFHHYSYSTMPSEILIIGAFLIVKFYSAKKINLFAIILGNILGLTGELHLLAVPLLFIAISIITKKRAVLKASIITIISMIVSISSHYFLWKIFEADSSLRARFAFSISDDFDNWIFRISAALKSVYFSFAIPLSELAANNLLWLSIATIFSSLSAFAVFSWVNRGAPSNSNTHTTRSEWRLAGFLFALASSYFLIFILVVVLANGIPPTMPRRYGYVPLTLVLMAIYLTLSALFSQELYKKIILSLLVGAIMALFILHQGIILPAIRTSSNKISELISKELDNNPNKGVLFFNASSKEFPRTVIYPDSPGPSMQGTESTELTQATYGSYWPAEMNVTKILNASFACDIMGILNDGRLRMACPYGTVIKNTDAQNAVIVANIGFEESDPLGKNVRIFKNFAEFEPYFFSRRILNDSDPSAIPKGDSFAINFDKSPLVVGSSEVLPDKSFDASLLPNSKSWLVNYGQNNTKDNLKIAKADKSNKTYLEYSFNFLESDIDTYINFNKQKNNKPFEVLVSWNGESWISLGKFDGKEEINNKNFTIQLSHLNVHSFAFKLIAASSKKSIPPLRSIHITKRAIPSPLK</sequence>
<organism evidence="2 3">
    <name type="scientific">Candidatus Wolfebacteria bacterium GW2011_GWC2_39_22</name>
    <dbReference type="NCBI Taxonomy" id="1619013"/>
    <lineage>
        <taxon>Bacteria</taxon>
        <taxon>Candidatus Wolfeibacteriota</taxon>
    </lineage>
</organism>
<dbReference type="EMBL" id="LBWR01000004">
    <property type="protein sequence ID" value="KKR12035.1"/>
    <property type="molecule type" value="Genomic_DNA"/>
</dbReference>
<dbReference type="STRING" id="1619013.UT41_C0004G0002"/>
<evidence type="ECO:0000313" key="3">
    <source>
        <dbReference type="Proteomes" id="UP000034665"/>
    </source>
</evidence>
<gene>
    <name evidence="2" type="ORF">UT41_C0004G0002</name>
</gene>
<evidence type="ECO:0000256" key="1">
    <source>
        <dbReference type="SAM" id="Phobius"/>
    </source>
</evidence>
<reference evidence="2 3" key="1">
    <citation type="journal article" date="2015" name="Nature">
        <title>rRNA introns, odd ribosomes, and small enigmatic genomes across a large radiation of phyla.</title>
        <authorList>
            <person name="Brown C.T."/>
            <person name="Hug L.A."/>
            <person name="Thomas B.C."/>
            <person name="Sharon I."/>
            <person name="Castelle C.J."/>
            <person name="Singh A."/>
            <person name="Wilkins M.J."/>
            <person name="Williams K.H."/>
            <person name="Banfield J.F."/>
        </authorList>
    </citation>
    <scope>NUCLEOTIDE SEQUENCE [LARGE SCALE GENOMIC DNA]</scope>
</reference>
<feature type="transmembrane region" description="Helical" evidence="1">
    <location>
        <begin position="273"/>
        <end position="291"/>
    </location>
</feature>
<feature type="transmembrane region" description="Helical" evidence="1">
    <location>
        <begin position="303"/>
        <end position="324"/>
    </location>
</feature>
<protein>
    <submittedName>
        <fullName evidence="2">Uncharacterized protein</fullName>
    </submittedName>
</protein>
<feature type="transmembrane region" description="Helical" evidence="1">
    <location>
        <begin position="26"/>
        <end position="45"/>
    </location>
</feature>
<feature type="transmembrane region" description="Helical" evidence="1">
    <location>
        <begin position="404"/>
        <end position="428"/>
    </location>
</feature>
<dbReference type="AlphaFoldDB" id="A0A0G0QNS5"/>
<accession>A0A0G0QNS5</accession>
<name>A0A0G0QNS5_9BACT</name>
<keyword evidence="1" id="KW-1133">Transmembrane helix</keyword>
<proteinExistence type="predicted"/>
<feature type="transmembrane region" description="Helical" evidence="1">
    <location>
        <begin position="345"/>
        <end position="365"/>
    </location>
</feature>